<dbReference type="Proteomes" id="UP000188597">
    <property type="component" value="Unassembled WGS sequence"/>
</dbReference>
<accession>A0A1V3G4A2</accession>
<organism evidence="1 2">
    <name type="scientific">Fictibacillus arsenicus</name>
    <dbReference type="NCBI Taxonomy" id="255247"/>
    <lineage>
        <taxon>Bacteria</taxon>
        <taxon>Bacillati</taxon>
        <taxon>Bacillota</taxon>
        <taxon>Bacilli</taxon>
        <taxon>Bacillales</taxon>
        <taxon>Fictibacillaceae</taxon>
        <taxon>Fictibacillus</taxon>
    </lineage>
</organism>
<proteinExistence type="predicted"/>
<gene>
    <name evidence="1" type="ORF">UN64_16745</name>
</gene>
<name>A0A1V3G4A2_9BACL</name>
<comment type="caution">
    <text evidence="1">The sequence shown here is derived from an EMBL/GenBank/DDBJ whole genome shotgun (WGS) entry which is preliminary data.</text>
</comment>
<evidence type="ECO:0000313" key="1">
    <source>
        <dbReference type="EMBL" id="OOE10055.1"/>
    </source>
</evidence>
<sequence>MLSCGHLRLNQNKLKCDKCQCGESICTRELREQLRKIAGRRITLLSRASIPNVRFIVGRLVKVDCGTIIVESETQQITGPLLIKICDIISFACDDAFNSSQSTACEFVRKQDETCLICKCKCTENECIIELRKALQDCIGKEIGITTPDGPFNGTLLKVSCGFIVLRDSLTGTPFIFSLCAISSVIQFNNSNTLCSMTNQTGDCKLDCHCECVNDICTEALRDELKGCIGKEVTITTDGNFIEIGRIIKVNCGTIILQLAIPILIPICSITSVRLGNQLPVNGLQTNLNRIIR</sequence>
<evidence type="ECO:0000313" key="2">
    <source>
        <dbReference type="Proteomes" id="UP000188597"/>
    </source>
</evidence>
<dbReference type="AlphaFoldDB" id="A0A1V3G4A2"/>
<reference evidence="1 2" key="1">
    <citation type="submission" date="2016-11" db="EMBL/GenBank/DDBJ databases">
        <authorList>
            <person name="Jaros S."/>
            <person name="Januszkiewicz K."/>
            <person name="Wedrychowicz H."/>
        </authorList>
    </citation>
    <scope>NUCLEOTIDE SEQUENCE [LARGE SCALE GENOMIC DNA]</scope>
    <source>
        <strain evidence="1 2">Con a/3</strain>
    </source>
</reference>
<dbReference type="EMBL" id="MQMF01000004">
    <property type="protein sequence ID" value="OOE10055.1"/>
    <property type="molecule type" value="Genomic_DNA"/>
</dbReference>
<protein>
    <submittedName>
        <fullName evidence="1">Uncharacterized protein</fullName>
    </submittedName>
</protein>